<dbReference type="InterPro" id="IPR011008">
    <property type="entry name" value="Dimeric_a/b-barrel"/>
</dbReference>
<dbReference type="SUPFAM" id="SSF54909">
    <property type="entry name" value="Dimeric alpha+beta barrel"/>
    <property type="match status" value="1"/>
</dbReference>
<organism evidence="3 4">
    <name type="scientific">Sphingobium nicotianae</name>
    <dbReference type="NCBI Taxonomy" id="2782607"/>
    <lineage>
        <taxon>Bacteria</taxon>
        <taxon>Pseudomonadati</taxon>
        <taxon>Pseudomonadota</taxon>
        <taxon>Alphaproteobacteria</taxon>
        <taxon>Sphingomonadales</taxon>
        <taxon>Sphingomonadaceae</taxon>
        <taxon>Sphingobium</taxon>
    </lineage>
</organism>
<evidence type="ECO:0000313" key="3">
    <source>
        <dbReference type="EMBL" id="MBT2187418.1"/>
    </source>
</evidence>
<evidence type="ECO:0000256" key="1">
    <source>
        <dbReference type="SAM" id="SignalP"/>
    </source>
</evidence>
<dbReference type="Gene3D" id="3.30.70.100">
    <property type="match status" value="1"/>
</dbReference>
<dbReference type="GO" id="GO:0004497">
    <property type="term" value="F:monooxygenase activity"/>
    <property type="evidence" value="ECO:0007669"/>
    <property type="project" value="UniProtKB-KW"/>
</dbReference>
<comment type="caution">
    <text evidence="3">The sequence shown here is derived from an EMBL/GenBank/DDBJ whole genome shotgun (WGS) entry which is preliminary data.</text>
</comment>
<feature type="domain" description="ABM" evidence="2">
    <location>
        <begin position="38"/>
        <end position="124"/>
    </location>
</feature>
<keyword evidence="4" id="KW-1185">Reference proteome</keyword>
<dbReference type="PROSITE" id="PS51725">
    <property type="entry name" value="ABM"/>
    <property type="match status" value="1"/>
</dbReference>
<gene>
    <name evidence="3" type="ORF">KK488_10720</name>
</gene>
<dbReference type="Proteomes" id="UP001138757">
    <property type="component" value="Unassembled WGS sequence"/>
</dbReference>
<dbReference type="AlphaFoldDB" id="A0A9X1DCG6"/>
<protein>
    <submittedName>
        <fullName evidence="3">Antibiotic biosynthesis monooxygenase</fullName>
    </submittedName>
</protein>
<accession>A0A9X1DCG6</accession>
<reference evidence="3" key="1">
    <citation type="submission" date="2021-05" db="EMBL/GenBank/DDBJ databases">
        <title>Genome of Sphingobium sp. strain.</title>
        <authorList>
            <person name="Fan R."/>
        </authorList>
    </citation>
    <scope>NUCLEOTIDE SEQUENCE</scope>
    <source>
        <strain evidence="3">H33</strain>
    </source>
</reference>
<sequence length="127" mass="13500">MTRREVATAGAGLALLALAAPGLAATETRRMEEEKPHYGLIGQIKALPGKRDDLIAILTEGSGEMPGNVAYIVGADVADADSIWITELWMTKEAHAASLKLPKVQEAIKYGRPLMAGFGVRVEFVPG</sequence>
<feature type="chain" id="PRO_5040989280" evidence="1">
    <location>
        <begin position="25"/>
        <end position="127"/>
    </location>
</feature>
<proteinExistence type="predicted"/>
<name>A0A9X1DCG6_9SPHN</name>
<keyword evidence="3" id="KW-0503">Monooxygenase</keyword>
<dbReference type="InterPro" id="IPR007138">
    <property type="entry name" value="ABM_dom"/>
</dbReference>
<evidence type="ECO:0000313" key="4">
    <source>
        <dbReference type="Proteomes" id="UP001138757"/>
    </source>
</evidence>
<dbReference type="Pfam" id="PF03992">
    <property type="entry name" value="ABM"/>
    <property type="match status" value="1"/>
</dbReference>
<evidence type="ECO:0000259" key="2">
    <source>
        <dbReference type="PROSITE" id="PS51725"/>
    </source>
</evidence>
<feature type="signal peptide" evidence="1">
    <location>
        <begin position="1"/>
        <end position="24"/>
    </location>
</feature>
<keyword evidence="1" id="KW-0732">Signal</keyword>
<dbReference type="EMBL" id="JAHGAW010000006">
    <property type="protein sequence ID" value="MBT2187418.1"/>
    <property type="molecule type" value="Genomic_DNA"/>
</dbReference>
<keyword evidence="3" id="KW-0560">Oxidoreductase</keyword>